<evidence type="ECO:0000313" key="1">
    <source>
        <dbReference type="EMBL" id="RCN58240.1"/>
    </source>
</evidence>
<keyword evidence="2" id="KW-1185">Reference proteome</keyword>
<dbReference type="NCBIfam" id="TIGR01683">
    <property type="entry name" value="thiS"/>
    <property type="match status" value="1"/>
</dbReference>
<dbReference type="InterPro" id="IPR016155">
    <property type="entry name" value="Mopterin_synth/thiamin_S_b"/>
</dbReference>
<dbReference type="Gene3D" id="3.10.20.30">
    <property type="match status" value="1"/>
</dbReference>
<name>A0A1C2G2A9_9GAMM</name>
<dbReference type="STRING" id="163359.A9R16_11070"/>
<dbReference type="PANTHER" id="PTHR34472:SF1">
    <property type="entry name" value="SULFUR CARRIER PROTEIN THIS"/>
    <property type="match status" value="1"/>
</dbReference>
<dbReference type="AlphaFoldDB" id="A0A1C2G2A9"/>
<protein>
    <submittedName>
        <fullName evidence="1">Thiamine biosynthesis protein ThiS</fullName>
    </submittedName>
</protein>
<dbReference type="Pfam" id="PF02597">
    <property type="entry name" value="ThiS"/>
    <property type="match status" value="1"/>
</dbReference>
<sequence length="66" mass="7209">MQIYVNGTSRTVPEPIGLMALLLEMGLVGKRIAVEINHEIVPRTQQGDRILRDGDRIEIVQAIGGG</sequence>
<proteinExistence type="predicted"/>
<comment type="caution">
    <text evidence="1">The sequence shown here is derived from an EMBL/GenBank/DDBJ whole genome shotgun (WGS) entry which is preliminary data.</text>
</comment>
<dbReference type="RefSeq" id="WP_065970069.1">
    <property type="nucleotide sequence ID" value="NZ_CP080624.1"/>
</dbReference>
<dbReference type="InterPro" id="IPR012675">
    <property type="entry name" value="Beta-grasp_dom_sf"/>
</dbReference>
<evidence type="ECO:0000313" key="2">
    <source>
        <dbReference type="Proteomes" id="UP000253250"/>
    </source>
</evidence>
<dbReference type="InterPro" id="IPR003749">
    <property type="entry name" value="ThiS/MoaD-like"/>
</dbReference>
<dbReference type="OrthoDB" id="9800283at2"/>
<dbReference type="InterPro" id="IPR010035">
    <property type="entry name" value="Thi_S"/>
</dbReference>
<dbReference type="PANTHER" id="PTHR34472">
    <property type="entry name" value="SULFUR CARRIER PROTEIN THIS"/>
    <property type="match status" value="1"/>
</dbReference>
<dbReference type="CDD" id="cd00565">
    <property type="entry name" value="Ubl_ThiS"/>
    <property type="match status" value="1"/>
</dbReference>
<dbReference type="Proteomes" id="UP000253250">
    <property type="component" value="Unassembled WGS sequence"/>
</dbReference>
<accession>A0A1C2G2A9</accession>
<reference evidence="1 2" key="1">
    <citation type="submission" date="2018-02" db="EMBL/GenBank/DDBJ databases">
        <title>Insights into the biology of acidophilic members of the Acidiferrobacteraceae family derived from comparative genomic analyses.</title>
        <authorList>
            <person name="Issotta F."/>
            <person name="Thyssen C."/>
            <person name="Mena C."/>
            <person name="Moya A."/>
            <person name="Bellenberg S."/>
            <person name="Sproer C."/>
            <person name="Covarrubias P.C."/>
            <person name="Sand W."/>
            <person name="Quatrini R."/>
            <person name="Vera M."/>
        </authorList>
    </citation>
    <scope>NUCLEOTIDE SEQUENCE [LARGE SCALE GENOMIC DNA]</scope>
    <source>
        <strain evidence="2">m-1</strain>
    </source>
</reference>
<dbReference type="EMBL" id="PSYR01000001">
    <property type="protein sequence ID" value="RCN58240.1"/>
    <property type="molecule type" value="Genomic_DNA"/>
</dbReference>
<gene>
    <name evidence="1" type="primary">thiS</name>
    <name evidence="1" type="ORF">C4900_00040</name>
</gene>
<dbReference type="SUPFAM" id="SSF54285">
    <property type="entry name" value="MoaD/ThiS"/>
    <property type="match status" value="1"/>
</dbReference>
<organism evidence="1 2">
    <name type="scientific">Acidiferrobacter thiooxydans</name>
    <dbReference type="NCBI Taxonomy" id="163359"/>
    <lineage>
        <taxon>Bacteria</taxon>
        <taxon>Pseudomonadati</taxon>
        <taxon>Pseudomonadota</taxon>
        <taxon>Gammaproteobacteria</taxon>
        <taxon>Acidiferrobacterales</taxon>
        <taxon>Acidiferrobacteraceae</taxon>
        <taxon>Acidiferrobacter</taxon>
    </lineage>
</organism>